<evidence type="ECO:0000313" key="2">
    <source>
        <dbReference type="WBParaSite" id="L893_g13650.t1"/>
    </source>
</evidence>
<reference evidence="2" key="1">
    <citation type="submission" date="2016-11" db="UniProtKB">
        <authorList>
            <consortium name="WormBaseParasite"/>
        </authorList>
    </citation>
    <scope>IDENTIFICATION</scope>
</reference>
<sequence length="114" mass="12818">MLGDDTQYTLSIFVGGQSVKVCLLVDMSYMRYSGGSTHCESTIEAVRMRMDSSERAKTRNVSTACAFFPATDIKAQSCPDRIRKGKKHYKAQADNYHQKCTPLAKTFRNSCYDP</sequence>
<accession>A0A1I7Y861</accession>
<evidence type="ECO:0000313" key="1">
    <source>
        <dbReference type="Proteomes" id="UP000095287"/>
    </source>
</evidence>
<proteinExistence type="predicted"/>
<dbReference type="Proteomes" id="UP000095287">
    <property type="component" value="Unplaced"/>
</dbReference>
<dbReference type="AlphaFoldDB" id="A0A1I7Y861"/>
<protein>
    <submittedName>
        <fullName evidence="2">Lipocalin</fullName>
    </submittedName>
</protein>
<dbReference type="WBParaSite" id="L893_g13650.t1">
    <property type="protein sequence ID" value="L893_g13650.t1"/>
    <property type="gene ID" value="L893_g13650"/>
</dbReference>
<name>A0A1I7Y861_9BILA</name>
<keyword evidence="1" id="KW-1185">Reference proteome</keyword>
<organism evidence="1 2">
    <name type="scientific">Steinernema glaseri</name>
    <dbReference type="NCBI Taxonomy" id="37863"/>
    <lineage>
        <taxon>Eukaryota</taxon>
        <taxon>Metazoa</taxon>
        <taxon>Ecdysozoa</taxon>
        <taxon>Nematoda</taxon>
        <taxon>Chromadorea</taxon>
        <taxon>Rhabditida</taxon>
        <taxon>Tylenchina</taxon>
        <taxon>Panagrolaimomorpha</taxon>
        <taxon>Strongyloidoidea</taxon>
        <taxon>Steinernematidae</taxon>
        <taxon>Steinernema</taxon>
    </lineage>
</organism>